<dbReference type="PANTHER" id="PTHR30273:SF2">
    <property type="entry name" value="PROTEIN FECR"/>
    <property type="match status" value="1"/>
</dbReference>
<organism evidence="3 4">
    <name type="scientific">Rhodopirellula halodulae</name>
    <dbReference type="NCBI Taxonomy" id="2894198"/>
    <lineage>
        <taxon>Bacteria</taxon>
        <taxon>Pseudomonadati</taxon>
        <taxon>Planctomycetota</taxon>
        <taxon>Planctomycetia</taxon>
        <taxon>Pirellulales</taxon>
        <taxon>Pirellulaceae</taxon>
        <taxon>Rhodopirellula</taxon>
    </lineage>
</organism>
<feature type="transmembrane region" description="Helical" evidence="1">
    <location>
        <begin position="94"/>
        <end position="113"/>
    </location>
</feature>
<dbReference type="InterPro" id="IPR013320">
    <property type="entry name" value="ConA-like_dom_sf"/>
</dbReference>
<accession>A0ABS8NLD9</accession>
<dbReference type="InterPro" id="IPR012373">
    <property type="entry name" value="Ferrdict_sens_TM"/>
</dbReference>
<reference evidence="3" key="1">
    <citation type="submission" date="2021-11" db="EMBL/GenBank/DDBJ databases">
        <title>Genome sequence.</title>
        <authorList>
            <person name="Sun Q."/>
        </authorList>
    </citation>
    <scope>NUCLEOTIDE SEQUENCE</scope>
    <source>
        <strain evidence="3">JC740</strain>
    </source>
</reference>
<evidence type="ECO:0000313" key="4">
    <source>
        <dbReference type="Proteomes" id="UP001430306"/>
    </source>
</evidence>
<feature type="domain" description="FecR protein" evidence="2">
    <location>
        <begin position="144"/>
        <end position="232"/>
    </location>
</feature>
<evidence type="ECO:0000259" key="2">
    <source>
        <dbReference type="Pfam" id="PF04773"/>
    </source>
</evidence>
<dbReference type="Gene3D" id="2.60.120.200">
    <property type="match status" value="1"/>
</dbReference>
<proteinExistence type="predicted"/>
<keyword evidence="1" id="KW-0812">Transmembrane</keyword>
<keyword evidence="1" id="KW-1133">Transmembrane helix</keyword>
<dbReference type="Proteomes" id="UP001430306">
    <property type="component" value="Unassembled WGS sequence"/>
</dbReference>
<protein>
    <submittedName>
        <fullName evidence="3">FecR domain-containing protein</fullName>
    </submittedName>
</protein>
<evidence type="ECO:0000313" key="3">
    <source>
        <dbReference type="EMBL" id="MCC9644373.1"/>
    </source>
</evidence>
<dbReference type="SUPFAM" id="SSF49899">
    <property type="entry name" value="Concanavalin A-like lectins/glucanases"/>
    <property type="match status" value="1"/>
</dbReference>
<sequence>MNRDQRLAAWLEDELDSDGHEKLLCDLLSDESYTQEATQQLQMRRLLGSQAIDEKEFTRELLLKVQSVDEASDVPSTERAILSRLQLRRRWQRSAVAAVAVAAAAAIFLLVIFRPTPTTTPTVRVLAAEGVQSLDGRALEEGRLVTIKGGILELELGSESRLVLEAPAEFAIESASVVRLVSGRCYAEMEKGTAGLRIKTPSGEVLDLGTRFGVEVTRSEGTSVHVFEGEVELAIPENRSVLREGEGARWTASSELKPIEVEAERFISRLPGSERRTTKWLHWPFDERDGNATNPRGEWFPKDMDAAQLHGAQWIEREGSGALEFDGIDDWVETTFAGIGADADRTVAAWIKLAPDFGKKNGQAIVGWGDFSILDPHRRIGAAWELGVGDTSKPVDVFGRIKVAIGGPLTVGHADLRDGQWHHVAAVYLSQGAPNGQGIVLLYVDGQLQHRTFGRSVVRLDTDVKTSKSEPVQFGRQVMRATPRREYFKGAIDDVFIINRALSGDELRALRQTNEIP</sequence>
<keyword evidence="4" id="KW-1185">Reference proteome</keyword>
<dbReference type="Pfam" id="PF04773">
    <property type="entry name" value="FecR"/>
    <property type="match status" value="1"/>
</dbReference>
<name>A0ABS8NLD9_9BACT</name>
<dbReference type="EMBL" id="JAJKFW010000049">
    <property type="protein sequence ID" value="MCC9644373.1"/>
    <property type="molecule type" value="Genomic_DNA"/>
</dbReference>
<dbReference type="PANTHER" id="PTHR30273">
    <property type="entry name" value="PERIPLASMIC SIGNAL SENSOR AND SIGMA FACTOR ACTIVATOR FECR-RELATED"/>
    <property type="match status" value="1"/>
</dbReference>
<dbReference type="InterPro" id="IPR006860">
    <property type="entry name" value="FecR"/>
</dbReference>
<dbReference type="Gene3D" id="2.60.120.1440">
    <property type="match status" value="1"/>
</dbReference>
<gene>
    <name evidence="3" type="ORF">LOC71_19010</name>
</gene>
<comment type="caution">
    <text evidence="3">The sequence shown here is derived from an EMBL/GenBank/DDBJ whole genome shotgun (WGS) entry which is preliminary data.</text>
</comment>
<evidence type="ECO:0000256" key="1">
    <source>
        <dbReference type="SAM" id="Phobius"/>
    </source>
</evidence>
<dbReference type="Pfam" id="PF13385">
    <property type="entry name" value="Laminin_G_3"/>
    <property type="match status" value="1"/>
</dbReference>
<keyword evidence="1" id="KW-0472">Membrane</keyword>
<dbReference type="RefSeq" id="WP_230275853.1">
    <property type="nucleotide sequence ID" value="NZ_JAJKFW010000049.1"/>
</dbReference>